<keyword evidence="6" id="KW-1133">Transmembrane helix</keyword>
<dbReference type="PANTHER" id="PTHR34524:SF6">
    <property type="entry name" value="CALCYPHOSINE LIKE"/>
    <property type="match status" value="1"/>
</dbReference>
<feature type="domain" description="EF-hand" evidence="7">
    <location>
        <begin position="476"/>
        <end position="511"/>
    </location>
</feature>
<evidence type="ECO:0000256" key="2">
    <source>
        <dbReference type="ARBA" id="ARBA00022737"/>
    </source>
</evidence>
<evidence type="ECO:0000256" key="6">
    <source>
        <dbReference type="SAM" id="Phobius"/>
    </source>
</evidence>
<dbReference type="GO" id="GO:0005509">
    <property type="term" value="F:calcium ion binding"/>
    <property type="evidence" value="ECO:0007669"/>
    <property type="project" value="InterPro"/>
</dbReference>
<accession>A0A078ADN9</accession>
<name>A0A078ADN9_STYLE</name>
<evidence type="ECO:0000256" key="3">
    <source>
        <dbReference type="ARBA" id="ARBA00022837"/>
    </source>
</evidence>
<dbReference type="PANTHER" id="PTHR34524">
    <property type="entry name" value="CALCYPHOSIN"/>
    <property type="match status" value="1"/>
</dbReference>
<keyword evidence="1" id="KW-0479">Metal-binding</keyword>
<dbReference type="InterPro" id="IPR018247">
    <property type="entry name" value="EF_Hand_1_Ca_BS"/>
</dbReference>
<gene>
    <name evidence="8" type="primary">Contig16257.g17320</name>
    <name evidence="8" type="ORF">STYLEM_8943</name>
</gene>
<evidence type="ECO:0000259" key="7">
    <source>
        <dbReference type="PROSITE" id="PS50222"/>
    </source>
</evidence>
<feature type="domain" description="EF-hand" evidence="7">
    <location>
        <begin position="356"/>
        <end position="386"/>
    </location>
</feature>
<keyword evidence="6" id="KW-0472">Membrane</keyword>
<dbReference type="InterPro" id="IPR002048">
    <property type="entry name" value="EF_hand_dom"/>
</dbReference>
<dbReference type="SMART" id="SM00054">
    <property type="entry name" value="EFh"/>
    <property type="match status" value="3"/>
</dbReference>
<evidence type="ECO:0000256" key="1">
    <source>
        <dbReference type="ARBA" id="ARBA00022723"/>
    </source>
</evidence>
<evidence type="ECO:0000313" key="8">
    <source>
        <dbReference type="EMBL" id="CDW79951.1"/>
    </source>
</evidence>
<feature type="coiled-coil region" evidence="4">
    <location>
        <begin position="1107"/>
        <end position="1176"/>
    </location>
</feature>
<keyword evidence="9" id="KW-1185">Reference proteome</keyword>
<dbReference type="Proteomes" id="UP000039865">
    <property type="component" value="Unassembled WGS sequence"/>
</dbReference>
<proteinExistence type="predicted"/>
<evidence type="ECO:0000256" key="4">
    <source>
        <dbReference type="SAM" id="Coils"/>
    </source>
</evidence>
<feature type="domain" description="EF-hand" evidence="7">
    <location>
        <begin position="512"/>
        <end position="547"/>
    </location>
</feature>
<dbReference type="Gene3D" id="1.10.238.10">
    <property type="entry name" value="EF-hand"/>
    <property type="match status" value="3"/>
</dbReference>
<dbReference type="OrthoDB" id="26525at2759"/>
<sequence length="1364" mass="160234">MTKINYRKLYQGSLYLLSLYFIYEGLQNIFDNDIRTSRLNLKIYNTESYIYNNFSRSFKFYEASLAFTNILLFLYGFLMLVSGCATAFFDDLETRDYFLRILIGLQIVEAFIIHNPFIETSEMKTRDMIWFVRTAVVSVYWERTKSNIRACRDEDIQLIGSQLQQIELYKKAPQAWVLSIALIFFSLCKQHFCHQMKLVFAKEFRDLYRSSEVAYASLDFTGKGFITQADFTQSVAVQNILKKRLKNMQTYSIEDVHLFMQFLNMFPLKGGIRQKLIDQSDGISRGVMIFDSFKKYFFPHLHQTFNIAEVMNEKIQESVLKQEQNQKQTQPEYVKERLTKLDQFLKDKFAKIWVSVRKAFLDLDGDHDGYITVEDIIRYFGADNEFQFQEVKKLLESKASNESGIGINYQEFSKWVGNAIHSVQGFYFRHDSVMNPAFEINKVKFDKNCGQFQDGIRKSIVQDKDIVDRVLEKFQQQWKTIKKSFHDMSKDKSGGIIHEELKFYLDHWGFKVDTETLNYIYKRLDWDKDGLVSYADFQKTVGSEIHPGESLFFRQDQPHQSKISTCKQPKCWQPTQSNKNFCQLHQRVNSDQVNAFFNRLRLKIGSKWQHFINQCKRKADQSDQNQISLEIFQELLQKFDIKIQNNDKEKMLDVYPGNDEGQRMLIDLSNMYNIKDQEQVAQLYKSVDLDQSDHDDNPVDSSGYTGQLFRKKIKLPVMTEVEFYDKIIENEINFAKVMRLIRNIDKDNNGYVTITELDDIIKICYPELQNKDIYQCLKHYRSIQNRILVDYKRLRSHVVDLFKAKTGAKDEFEIIEKHFQDIDPQLIRLKESLKKYQSQQRSMNMNKTLSIFKSAKQRRIEDEDSKFKVNLDVRHNLKTYKIRDKSTEDDIKIKQDNYQQQKLTKPLINYTGAYEISNEKANSKFEPLLLTQIKQKQVSYQQSNQLSTFEISARDQSLKNEPNQRYNLNAYNFDPQSSYSNIQGNSIISVLKSSSKFKQRNVHKMTTQSTQKSRNTGGPSVQTIKNSNHTISKDLLDQNNSSVDLNRSIELIKQTAPLVKSIYENQQFMSKRNSLNKTMANFKTQGLRQSEYALVTAKNRNQYSLINEGYGQQLKSLNEEKAQLQKRYNSSLKVKKDSLPFQSDTSTLHSQLADKIKEFRREMSEKKDLNESLKDESVNKFRSTIQSFGLDISKQVRFELMSPLKCDYFYRLLIKQSISEPEERSLNQIIPIQTHFNLPQDCIQLTAVPSNNSLNVIRYLSYQYYSEVKFILMEVQQFSQRQLMHKQQIQAQKYRRSKETSFVMQTTTNPNAPDLRVDRNRSNFRSLLIDTSQSPMKGALSTQAGDSYYQKNLAQKNCLNCGNQ</sequence>
<dbReference type="EMBL" id="CCKQ01008492">
    <property type="protein sequence ID" value="CDW79951.1"/>
    <property type="molecule type" value="Genomic_DNA"/>
</dbReference>
<feature type="domain" description="EF-hand" evidence="7">
    <location>
        <begin position="732"/>
        <end position="767"/>
    </location>
</feature>
<keyword evidence="2" id="KW-0677">Repeat</keyword>
<keyword evidence="3" id="KW-0106">Calcium</keyword>
<organism evidence="8 9">
    <name type="scientific">Stylonychia lemnae</name>
    <name type="common">Ciliate</name>
    <dbReference type="NCBI Taxonomy" id="5949"/>
    <lineage>
        <taxon>Eukaryota</taxon>
        <taxon>Sar</taxon>
        <taxon>Alveolata</taxon>
        <taxon>Ciliophora</taxon>
        <taxon>Intramacronucleata</taxon>
        <taxon>Spirotrichea</taxon>
        <taxon>Stichotrichia</taxon>
        <taxon>Sporadotrichida</taxon>
        <taxon>Oxytrichidae</taxon>
        <taxon>Stylonychinae</taxon>
        <taxon>Stylonychia</taxon>
    </lineage>
</organism>
<dbReference type="InterPro" id="IPR011992">
    <property type="entry name" value="EF-hand-dom_pair"/>
</dbReference>
<dbReference type="PROSITE" id="PS50222">
    <property type="entry name" value="EF_HAND_2"/>
    <property type="match status" value="4"/>
</dbReference>
<protein>
    <submittedName>
        <fullName evidence="8">Px domain containing protein</fullName>
    </submittedName>
</protein>
<reference evidence="8 9" key="1">
    <citation type="submission" date="2014-06" db="EMBL/GenBank/DDBJ databases">
        <authorList>
            <person name="Swart Estienne"/>
        </authorList>
    </citation>
    <scope>NUCLEOTIDE SEQUENCE [LARGE SCALE GENOMIC DNA]</scope>
    <source>
        <strain evidence="8 9">130c</strain>
    </source>
</reference>
<feature type="region of interest" description="Disordered" evidence="5">
    <location>
        <begin position="1004"/>
        <end position="1025"/>
    </location>
</feature>
<evidence type="ECO:0000313" key="9">
    <source>
        <dbReference type="Proteomes" id="UP000039865"/>
    </source>
</evidence>
<dbReference type="PROSITE" id="PS00018">
    <property type="entry name" value="EF_HAND_1"/>
    <property type="match status" value="2"/>
</dbReference>
<dbReference type="SUPFAM" id="SSF47473">
    <property type="entry name" value="EF-hand"/>
    <property type="match status" value="2"/>
</dbReference>
<feature type="transmembrane region" description="Helical" evidence="6">
    <location>
        <begin position="65"/>
        <end position="89"/>
    </location>
</feature>
<dbReference type="InParanoid" id="A0A078ADN9"/>
<keyword evidence="6" id="KW-0812">Transmembrane</keyword>
<keyword evidence="4" id="KW-0175">Coiled coil</keyword>
<dbReference type="InterPro" id="IPR051581">
    <property type="entry name" value="Ca-bind"/>
</dbReference>
<evidence type="ECO:0000256" key="5">
    <source>
        <dbReference type="SAM" id="MobiDB-lite"/>
    </source>
</evidence>